<feature type="region of interest" description="Disordered" evidence="1">
    <location>
        <begin position="65"/>
        <end position="114"/>
    </location>
</feature>
<evidence type="ECO:0000313" key="3">
    <source>
        <dbReference type="Proteomes" id="UP000251068"/>
    </source>
</evidence>
<dbReference type="EMBL" id="MH271292">
    <property type="protein sequence ID" value="AWY04535.1"/>
    <property type="molecule type" value="Genomic_DNA"/>
</dbReference>
<evidence type="ECO:0000313" key="2">
    <source>
        <dbReference type="EMBL" id="AWY04535.1"/>
    </source>
</evidence>
<organism evidence="2 3">
    <name type="scientific">Microbacterium phage AnnaSerena</name>
    <dbReference type="NCBI Taxonomy" id="2201432"/>
    <lineage>
        <taxon>Viruses</taxon>
        <taxon>Duplodnaviria</taxon>
        <taxon>Heunggongvirae</taxon>
        <taxon>Uroviricota</taxon>
        <taxon>Caudoviricetes</taxon>
        <taxon>Krampusvirus</taxon>
        <taxon>Krampusvirus krampus</taxon>
    </lineage>
</organism>
<protein>
    <submittedName>
        <fullName evidence="2">Uncharacterized protein</fullName>
    </submittedName>
</protein>
<feature type="compositionally biased region" description="Acidic residues" evidence="1">
    <location>
        <begin position="98"/>
        <end position="114"/>
    </location>
</feature>
<reference evidence="2 3" key="1">
    <citation type="submission" date="2018-04" db="EMBL/GenBank/DDBJ databases">
        <authorList>
            <person name="Harrington T."/>
            <person name="Washburn E."/>
            <person name="Bricker J."/>
            <person name="McKinney A."/>
            <person name="Betsko A.J."/>
            <person name="Garlena R.A."/>
            <person name="Russell D.A."/>
            <person name="Pope W.A."/>
            <person name="Jacobs-Sera D."/>
            <person name="Hatfull G.F."/>
        </authorList>
    </citation>
    <scope>NUCLEOTIDE SEQUENCE [LARGE SCALE GENOMIC DNA]</scope>
</reference>
<dbReference type="Proteomes" id="UP000251068">
    <property type="component" value="Segment"/>
</dbReference>
<feature type="compositionally biased region" description="Basic and acidic residues" evidence="1">
    <location>
        <begin position="70"/>
        <end position="86"/>
    </location>
</feature>
<evidence type="ECO:0000256" key="1">
    <source>
        <dbReference type="SAM" id="MobiDB-lite"/>
    </source>
</evidence>
<accession>A0A2Z4Q3R5</accession>
<name>A0A2Z4Q3R5_9CAUD</name>
<gene>
    <name evidence="2" type="primary">81</name>
    <name evidence="2" type="ORF">SEA_ANNASERENA_81</name>
</gene>
<proteinExistence type="predicted"/>
<sequence>MPTIDNPALLAIAQAKYTQNEKIEESREKLRHLDTEVRKAQTALENATVGRDRQAQHHAKLQVELNQLNDAERTLQRSLEPKEEAPVRPAPTRRPRDVEDDDEDFGLDEEDEEL</sequence>